<evidence type="ECO:0000259" key="2">
    <source>
        <dbReference type="Pfam" id="PF13387"/>
    </source>
</evidence>
<accession>A0A1I5CLA4</accession>
<protein>
    <recommendedName>
        <fullName evidence="2">Lnb N-terminal periplasmic domain-containing protein</fullName>
    </recommendedName>
</protein>
<evidence type="ECO:0000313" key="4">
    <source>
        <dbReference type="Proteomes" id="UP000198599"/>
    </source>
</evidence>
<dbReference type="EMBL" id="FOVP01000010">
    <property type="protein sequence ID" value="SFN87666.1"/>
    <property type="molecule type" value="Genomic_DNA"/>
</dbReference>
<dbReference type="AlphaFoldDB" id="A0A1I5CLA4"/>
<feature type="transmembrane region" description="Helical" evidence="1">
    <location>
        <begin position="62"/>
        <end position="81"/>
    </location>
</feature>
<organism evidence="3 4">
    <name type="scientific">Roseovarius lutimaris</name>
    <dbReference type="NCBI Taxonomy" id="1005928"/>
    <lineage>
        <taxon>Bacteria</taxon>
        <taxon>Pseudomonadati</taxon>
        <taxon>Pseudomonadota</taxon>
        <taxon>Alphaproteobacteria</taxon>
        <taxon>Rhodobacterales</taxon>
        <taxon>Roseobacteraceae</taxon>
        <taxon>Roseovarius</taxon>
    </lineage>
</organism>
<sequence>MQAFARIGGRIGQIALAVLALGYVALGLHFQLKPPLLYVLYAALLTWAVCVTLLVWRGRWSLVWGFMAGLVTIWGLWWATIEPRQDRDWMSEVSRGVTSTPAANGRITLHNIRDFRWSSPTEAEQAWYDLEVDPQSLTSVDMILSVWDHPDIAHTLVSFGFEDGQHVVFSGEIRKEKGEEFSNIGGLFKSYEVVLIAADERDIVNLRTNARGETVSLYPVALSDEQRLDLFRALLDYGNALAERPRWYHTLWTNCTTLPYRLVRGITDGAPFDLRIILSGRLPGYLYDLGVLPGAEAMPLSELRERAALPTLDVAGMGSAPYSKALRQGWQD</sequence>
<evidence type="ECO:0000313" key="3">
    <source>
        <dbReference type="EMBL" id="SFN87666.1"/>
    </source>
</evidence>
<keyword evidence="1" id="KW-0472">Membrane</keyword>
<dbReference type="OrthoDB" id="274718at2"/>
<dbReference type="Pfam" id="PF13387">
    <property type="entry name" value="Lnb_N"/>
    <property type="match status" value="1"/>
</dbReference>
<name>A0A1I5CLA4_9RHOB</name>
<keyword evidence="1" id="KW-1133">Transmembrane helix</keyword>
<gene>
    <name evidence="3" type="ORF">SAMN04487859_11097</name>
</gene>
<evidence type="ECO:0000256" key="1">
    <source>
        <dbReference type="SAM" id="Phobius"/>
    </source>
</evidence>
<feature type="transmembrane region" description="Helical" evidence="1">
    <location>
        <begin position="12"/>
        <end position="30"/>
    </location>
</feature>
<feature type="domain" description="Lnb N-terminal periplasmic" evidence="2">
    <location>
        <begin position="125"/>
        <end position="279"/>
    </location>
</feature>
<dbReference type="STRING" id="1005928.SAMN04487859_11097"/>
<proteinExistence type="predicted"/>
<keyword evidence="4" id="KW-1185">Reference proteome</keyword>
<dbReference type="Proteomes" id="UP000198599">
    <property type="component" value="Unassembled WGS sequence"/>
</dbReference>
<feature type="transmembrane region" description="Helical" evidence="1">
    <location>
        <begin position="36"/>
        <end position="55"/>
    </location>
</feature>
<reference evidence="4" key="1">
    <citation type="submission" date="2016-10" db="EMBL/GenBank/DDBJ databases">
        <authorList>
            <person name="Varghese N."/>
            <person name="Submissions S."/>
        </authorList>
    </citation>
    <scope>NUCLEOTIDE SEQUENCE [LARGE SCALE GENOMIC DNA]</scope>
    <source>
        <strain evidence="4">DSM 28463</strain>
    </source>
</reference>
<dbReference type="InterPro" id="IPR025178">
    <property type="entry name" value="Lnb_N"/>
</dbReference>
<dbReference type="RefSeq" id="WP_092838117.1">
    <property type="nucleotide sequence ID" value="NZ_FOVP01000010.1"/>
</dbReference>
<keyword evidence="1" id="KW-0812">Transmembrane</keyword>